<sequence>MWLTRSVGLLGLGLSLVAGGLAVSSPVGYPNITKVVSPKVALIGQNVSLSLELVWPSTAISTNVTDPTSLLPTNSSTSVASNNATISLPKRIPYTVHMLSGTLLTSGTFDRAGSKGDLLTKVTLEPFQASFSGVIGLIVRIQSSTASSVEWRIADGASDSDASIHVIPGWLTLAPVVFLITVALITKQVLLALFTGVFLSATVIFGFNPLTGFLRASDHYMVQAIADSENAKVLLFTWWLAGLIALIQRSGGAQGLASVVTRWATDRWKGLWVTFGLGCLIFFDDFASCLIVGTNMVVVTDQLMVSREKLSFFVHATSSPPASIAPLSSWIGYEVGLIAAELHKLDIKAEPFMIFIRTIPYRFYPIYMLVFLVIINFMKRDFGPMLTAERRAVREGRVSPVEDVEGAEGTEDAIKPIEGKPRRWINAILPIACNVFIIVLSIFVTGYYATVELEKAGETVVYNAATLAGNGDSYGSLIYAALATSILSIILYKVQGILTIADSLLHWTMGIKDVVEPVLILILAWAMGAAMNDLQTAEFIVSGLRTSLDAHLLPTLVFLTSCVISFVTGTSWGTMAVLFPLAVPLANALSPGSEEAIVDVVASILTGAIFGDQCSPISGTSVMSALASKCPLAAHVTTQLPYALVVAVIAIIFGYIPSGYGLFPHWVGIILGSVALVGVVWLIGSKVEDEHDTPSKLMSLLGRKAKSRAGPGLTEKQH</sequence>
<protein>
    <submittedName>
        <fullName evidence="9">Na+/H+ antiporter family-domain-containing protein</fullName>
    </submittedName>
</protein>
<comment type="subcellular location">
    <subcellularLocation>
        <location evidence="1">Cell membrane</location>
        <topology evidence="1">Multi-pass membrane protein</topology>
    </subcellularLocation>
</comment>
<evidence type="ECO:0000256" key="4">
    <source>
        <dbReference type="ARBA" id="ARBA00022989"/>
    </source>
</evidence>
<feature type="transmembrane region" description="Helical" evidence="6">
    <location>
        <begin position="424"/>
        <end position="449"/>
    </location>
</feature>
<feature type="transmembrane region" description="Helical" evidence="6">
    <location>
        <begin position="662"/>
        <end position="683"/>
    </location>
</feature>
<evidence type="ECO:0000256" key="7">
    <source>
        <dbReference type="SAM" id="SignalP"/>
    </source>
</evidence>
<evidence type="ECO:0000256" key="2">
    <source>
        <dbReference type="ARBA" id="ARBA00022475"/>
    </source>
</evidence>
<feature type="chain" id="PRO_5020584948" evidence="7">
    <location>
        <begin position="23"/>
        <end position="718"/>
    </location>
</feature>
<feature type="transmembrane region" description="Helical" evidence="6">
    <location>
        <begin position="476"/>
        <end position="494"/>
    </location>
</feature>
<dbReference type="Proteomes" id="UP000267251">
    <property type="component" value="Unassembled WGS sequence"/>
</dbReference>
<evidence type="ECO:0000256" key="5">
    <source>
        <dbReference type="ARBA" id="ARBA00023136"/>
    </source>
</evidence>
<keyword evidence="5 6" id="KW-0472">Membrane</keyword>
<feature type="transmembrane region" description="Helical" evidence="6">
    <location>
        <begin position="632"/>
        <end position="656"/>
    </location>
</feature>
<evidence type="ECO:0000256" key="3">
    <source>
        <dbReference type="ARBA" id="ARBA00022692"/>
    </source>
</evidence>
<feature type="transmembrane region" description="Helical" evidence="6">
    <location>
        <begin position="270"/>
        <end position="293"/>
    </location>
</feature>
<dbReference type="OrthoDB" id="5593520at2759"/>
<feature type="transmembrane region" description="Helical" evidence="6">
    <location>
        <begin position="361"/>
        <end position="378"/>
    </location>
</feature>
<evidence type="ECO:0000313" key="9">
    <source>
        <dbReference type="EMBL" id="RKP14897.1"/>
    </source>
</evidence>
<keyword evidence="3 6" id="KW-0812">Transmembrane</keyword>
<feature type="domain" description="Na+/H+ antiporter NhaC-like C-terminal" evidence="8">
    <location>
        <begin position="325"/>
        <end position="655"/>
    </location>
</feature>
<evidence type="ECO:0000256" key="1">
    <source>
        <dbReference type="ARBA" id="ARBA00004651"/>
    </source>
</evidence>
<dbReference type="PANTHER" id="PTHR43478">
    <property type="entry name" value="NA+/H+ ANTIPORTER-RELATED"/>
    <property type="match status" value="1"/>
</dbReference>
<gene>
    <name evidence="9" type="ORF">BJ684DRAFT_18730</name>
</gene>
<feature type="transmembrane region" description="Helical" evidence="6">
    <location>
        <begin position="167"/>
        <end position="185"/>
    </location>
</feature>
<evidence type="ECO:0000259" key="8">
    <source>
        <dbReference type="Pfam" id="PF03553"/>
    </source>
</evidence>
<dbReference type="AlphaFoldDB" id="A0A4P9Y718"/>
<evidence type="ECO:0000256" key="6">
    <source>
        <dbReference type="SAM" id="Phobius"/>
    </source>
</evidence>
<evidence type="ECO:0000313" key="10">
    <source>
        <dbReference type="Proteomes" id="UP000267251"/>
    </source>
</evidence>
<feature type="transmembrane region" description="Helical" evidence="6">
    <location>
        <begin position="514"/>
        <end position="532"/>
    </location>
</feature>
<reference evidence="10" key="1">
    <citation type="journal article" date="2018" name="Nat. Microbiol.">
        <title>Leveraging single-cell genomics to expand the fungal tree of life.</title>
        <authorList>
            <person name="Ahrendt S.R."/>
            <person name="Quandt C.A."/>
            <person name="Ciobanu D."/>
            <person name="Clum A."/>
            <person name="Salamov A."/>
            <person name="Andreopoulos B."/>
            <person name="Cheng J.F."/>
            <person name="Woyke T."/>
            <person name="Pelin A."/>
            <person name="Henrissat B."/>
            <person name="Reynolds N.K."/>
            <person name="Benny G.L."/>
            <person name="Smith M.E."/>
            <person name="James T.Y."/>
            <person name="Grigoriev I.V."/>
        </authorList>
    </citation>
    <scope>NUCLEOTIDE SEQUENCE [LARGE SCALE GENOMIC DNA]</scope>
</reference>
<organism evidence="9 10">
    <name type="scientific">Piptocephalis cylindrospora</name>
    <dbReference type="NCBI Taxonomy" id="1907219"/>
    <lineage>
        <taxon>Eukaryota</taxon>
        <taxon>Fungi</taxon>
        <taxon>Fungi incertae sedis</taxon>
        <taxon>Zoopagomycota</taxon>
        <taxon>Zoopagomycotina</taxon>
        <taxon>Zoopagomycetes</taxon>
        <taxon>Zoopagales</taxon>
        <taxon>Piptocephalidaceae</taxon>
        <taxon>Piptocephalis</taxon>
    </lineage>
</organism>
<dbReference type="InterPro" id="IPR018461">
    <property type="entry name" value="Na/H_Antiport_NhaC-like_C"/>
</dbReference>
<accession>A0A4P9Y718</accession>
<keyword evidence="7" id="KW-0732">Signal</keyword>
<feature type="transmembrane region" description="Helical" evidence="6">
    <location>
        <begin position="231"/>
        <end position="249"/>
    </location>
</feature>
<dbReference type="GO" id="GO:0005886">
    <property type="term" value="C:plasma membrane"/>
    <property type="evidence" value="ECO:0007669"/>
    <property type="project" value="UniProtKB-SubCell"/>
</dbReference>
<feature type="transmembrane region" description="Helical" evidence="6">
    <location>
        <begin position="552"/>
        <end position="579"/>
    </location>
</feature>
<proteinExistence type="predicted"/>
<feature type="signal peptide" evidence="7">
    <location>
        <begin position="1"/>
        <end position="22"/>
    </location>
</feature>
<dbReference type="Pfam" id="PF03553">
    <property type="entry name" value="Na_H_antiporter"/>
    <property type="match status" value="1"/>
</dbReference>
<dbReference type="EMBL" id="KZ987778">
    <property type="protein sequence ID" value="RKP14897.1"/>
    <property type="molecule type" value="Genomic_DNA"/>
</dbReference>
<keyword evidence="2" id="KW-1003">Cell membrane</keyword>
<dbReference type="PANTHER" id="PTHR43478:SF1">
    <property type="entry name" value="NA+_H+ ANTIPORTER NHAC-LIKE C-TERMINAL DOMAIN-CONTAINING PROTEIN"/>
    <property type="match status" value="1"/>
</dbReference>
<name>A0A4P9Y718_9FUNG</name>
<feature type="transmembrane region" description="Helical" evidence="6">
    <location>
        <begin position="190"/>
        <end position="211"/>
    </location>
</feature>
<keyword evidence="10" id="KW-1185">Reference proteome</keyword>
<keyword evidence="4 6" id="KW-1133">Transmembrane helix</keyword>